<protein>
    <submittedName>
        <fullName evidence="1">39S ribosomal protein L46, mitochondrial</fullName>
    </submittedName>
</protein>
<sequence length="435" mass="50204">MRLARAMGGGAAAWRHGGMAPRLRHGAARGLATAPYPKADAPGAAVDEEHWRDQYKVEKLMRDTPVESERSLRAKERLRFMEFEAFKKDAEAAGLKIDVMCGAVVERLPVIMPDLEDWEVDMFELKEEAELYEKKEYPREFWTHRERPIQKQNLWAYDLLDYGTKGRLGRIEIDDELRKELEPMLEEYRAEEEQRIADLEAAQLKERELKASGKAVNTVVEEEDSSSLDIDENLDLSSELDLDISNIEIEIDEDTTQEIEYDLNMDDVDAAGQGSQQDFRPEPRITLEDKIHDTRSLRRRLQRRLHLLVKVRDPADPNGEPVWRFPFGLRDDGEELYAAAKRHTLAQCGEDIDLYMLGRLPAGYHWVKYAEAEQKERQAYGALVLFYRGQRIEGHVAASDDILDHVWISSDELEQIVPKAASDPYWSYGRHFMDA</sequence>
<evidence type="ECO:0000313" key="2">
    <source>
        <dbReference type="Proteomes" id="UP000241890"/>
    </source>
</evidence>
<dbReference type="SUPFAM" id="SSF55811">
    <property type="entry name" value="Nudix"/>
    <property type="match status" value="1"/>
</dbReference>
<dbReference type="OrthoDB" id="414075at2759"/>
<keyword evidence="2" id="KW-1185">Reference proteome</keyword>
<organism evidence="1 2">
    <name type="scientific">Hondaea fermentalgiana</name>
    <dbReference type="NCBI Taxonomy" id="2315210"/>
    <lineage>
        <taxon>Eukaryota</taxon>
        <taxon>Sar</taxon>
        <taxon>Stramenopiles</taxon>
        <taxon>Bigyra</taxon>
        <taxon>Labyrinthulomycetes</taxon>
        <taxon>Thraustochytrida</taxon>
        <taxon>Thraustochytriidae</taxon>
        <taxon>Hondaea</taxon>
    </lineage>
</organism>
<name>A0A2R5GJR6_9STRA</name>
<dbReference type="EMBL" id="BEYU01000039">
    <property type="protein sequence ID" value="GBG28104.1"/>
    <property type="molecule type" value="Genomic_DNA"/>
</dbReference>
<gene>
    <name evidence="1" type="ORF">FCC1311_043272</name>
</gene>
<dbReference type="InParanoid" id="A0A2R5GJR6"/>
<dbReference type="GO" id="GO:0003735">
    <property type="term" value="F:structural constituent of ribosome"/>
    <property type="evidence" value="ECO:0007669"/>
    <property type="project" value="InterPro"/>
</dbReference>
<evidence type="ECO:0000313" key="1">
    <source>
        <dbReference type="EMBL" id="GBG28104.1"/>
    </source>
</evidence>
<dbReference type="Gene3D" id="3.90.79.10">
    <property type="entry name" value="Nucleoside Triphosphate Pyrophosphohydrolase"/>
    <property type="match status" value="1"/>
</dbReference>
<keyword evidence="1" id="KW-0689">Ribosomal protein</keyword>
<keyword evidence="1" id="KW-0687">Ribonucleoprotein</keyword>
<dbReference type="Proteomes" id="UP000241890">
    <property type="component" value="Unassembled WGS sequence"/>
</dbReference>
<dbReference type="InterPro" id="IPR015797">
    <property type="entry name" value="NUDIX_hydrolase-like_dom_sf"/>
</dbReference>
<accession>A0A2R5GJR6</accession>
<dbReference type="PANTHER" id="PTHR13124">
    <property type="entry name" value="39S RIBOSOMAL PROTEIN L46, MITOCHONDRIAL PRECURSOR-RELATED"/>
    <property type="match status" value="1"/>
</dbReference>
<proteinExistence type="predicted"/>
<comment type="caution">
    <text evidence="1">The sequence shown here is derived from an EMBL/GenBank/DDBJ whole genome shotgun (WGS) entry which is preliminary data.</text>
</comment>
<dbReference type="AlphaFoldDB" id="A0A2R5GJR6"/>
<dbReference type="PANTHER" id="PTHR13124:SF12">
    <property type="entry name" value="LARGE RIBOSOMAL SUBUNIT PROTEIN ML46"/>
    <property type="match status" value="1"/>
</dbReference>
<dbReference type="GO" id="GO:0005762">
    <property type="term" value="C:mitochondrial large ribosomal subunit"/>
    <property type="evidence" value="ECO:0007669"/>
    <property type="project" value="TreeGrafter"/>
</dbReference>
<reference evidence="1 2" key="1">
    <citation type="submission" date="2017-12" db="EMBL/GenBank/DDBJ databases">
        <title>Sequencing, de novo assembly and annotation of complete genome of a new Thraustochytrid species, strain FCC1311.</title>
        <authorList>
            <person name="Sedici K."/>
            <person name="Godart F."/>
            <person name="Aiese Cigliano R."/>
            <person name="Sanseverino W."/>
            <person name="Barakat M."/>
            <person name="Ortet P."/>
            <person name="Marechal E."/>
            <person name="Cagnac O."/>
            <person name="Amato A."/>
        </authorList>
    </citation>
    <scope>NUCLEOTIDE SEQUENCE [LARGE SCALE GENOMIC DNA]</scope>
</reference>
<dbReference type="InterPro" id="IPR040008">
    <property type="entry name" value="Ribosomal_mL46"/>
</dbReference>